<sequence>MTYQFRGHFRQLRILNAVESALFFIVLLLSHDLADGNISLKDVYQTAGPEGKSVEKRSSGCREAAGFDNYDAVEATGDSVPGDDSASYRGLVSSPRKKPQDATPENSIQRLQPYLFYPNTWCYRQKCSKNSDCCQRYNICSMNMCIPCLRSDPCRTMADCCKRYPYCKKSRFRAKQGEWSGQCVDKRQFFND</sequence>
<dbReference type="OrthoDB" id="6105034at2759"/>
<proteinExistence type="predicted"/>
<evidence type="ECO:0000256" key="1">
    <source>
        <dbReference type="SAM" id="MobiDB-lite"/>
    </source>
</evidence>
<dbReference type="GeneID" id="106175766"/>
<dbReference type="AlphaFoldDB" id="A0A1S3JTG5"/>
<dbReference type="RefSeq" id="XP_013413359.1">
    <property type="nucleotide sequence ID" value="XM_013557905.2"/>
</dbReference>
<dbReference type="Proteomes" id="UP000085678">
    <property type="component" value="Unplaced"/>
</dbReference>
<keyword evidence="2" id="KW-1185">Reference proteome</keyword>
<gene>
    <name evidence="3" type="primary">LOC106175766</name>
</gene>
<accession>A0A1S3JTG5</accession>
<feature type="region of interest" description="Disordered" evidence="1">
    <location>
        <begin position="75"/>
        <end position="105"/>
    </location>
</feature>
<protein>
    <submittedName>
        <fullName evidence="3">Uncharacterized protein LOC106175766 isoform X2</fullName>
    </submittedName>
</protein>
<evidence type="ECO:0000313" key="2">
    <source>
        <dbReference type="Proteomes" id="UP000085678"/>
    </source>
</evidence>
<reference evidence="3" key="1">
    <citation type="submission" date="2025-08" db="UniProtKB">
        <authorList>
            <consortium name="RefSeq"/>
        </authorList>
    </citation>
    <scope>IDENTIFICATION</scope>
    <source>
        <tissue evidence="3">Gonads</tissue>
    </source>
</reference>
<name>A0A1S3JTG5_LINAN</name>
<organism evidence="2 3">
    <name type="scientific">Lingula anatina</name>
    <name type="common">Brachiopod</name>
    <name type="synonym">Lingula unguis</name>
    <dbReference type="NCBI Taxonomy" id="7574"/>
    <lineage>
        <taxon>Eukaryota</taxon>
        <taxon>Metazoa</taxon>
        <taxon>Spiralia</taxon>
        <taxon>Lophotrochozoa</taxon>
        <taxon>Brachiopoda</taxon>
        <taxon>Linguliformea</taxon>
        <taxon>Lingulata</taxon>
        <taxon>Lingulida</taxon>
        <taxon>Linguloidea</taxon>
        <taxon>Lingulidae</taxon>
        <taxon>Lingula</taxon>
    </lineage>
</organism>
<evidence type="ECO:0000313" key="3">
    <source>
        <dbReference type="RefSeq" id="XP_013413359.1"/>
    </source>
</evidence>